<organism evidence="1 2">
    <name type="scientific">Terrabacter aeriphilus</name>
    <dbReference type="NCBI Taxonomy" id="515662"/>
    <lineage>
        <taxon>Bacteria</taxon>
        <taxon>Bacillati</taxon>
        <taxon>Actinomycetota</taxon>
        <taxon>Actinomycetes</taxon>
        <taxon>Micrococcales</taxon>
        <taxon>Intrasporangiaceae</taxon>
        <taxon>Terrabacter</taxon>
    </lineage>
</organism>
<evidence type="ECO:0000313" key="1">
    <source>
        <dbReference type="EMBL" id="GAA5036910.1"/>
    </source>
</evidence>
<dbReference type="EMBL" id="BAABIW010000039">
    <property type="protein sequence ID" value="GAA5036910.1"/>
    <property type="molecule type" value="Genomic_DNA"/>
</dbReference>
<gene>
    <name evidence="1" type="ORF">GCM10023258_39860</name>
</gene>
<reference evidence="2" key="1">
    <citation type="journal article" date="2019" name="Int. J. Syst. Evol. Microbiol.">
        <title>The Global Catalogue of Microorganisms (GCM) 10K type strain sequencing project: providing services to taxonomists for standard genome sequencing and annotation.</title>
        <authorList>
            <consortium name="The Broad Institute Genomics Platform"/>
            <consortium name="The Broad Institute Genome Sequencing Center for Infectious Disease"/>
            <person name="Wu L."/>
            <person name="Ma J."/>
        </authorList>
    </citation>
    <scope>NUCLEOTIDE SEQUENCE [LARGE SCALE GENOMIC DNA]</scope>
    <source>
        <strain evidence="2">JCM 17687</strain>
    </source>
</reference>
<accession>A0ABP9JQV9</accession>
<proteinExistence type="predicted"/>
<dbReference type="Proteomes" id="UP001500427">
    <property type="component" value="Unassembled WGS sequence"/>
</dbReference>
<evidence type="ECO:0000313" key="2">
    <source>
        <dbReference type="Proteomes" id="UP001500427"/>
    </source>
</evidence>
<comment type="caution">
    <text evidence="1">The sequence shown here is derived from an EMBL/GenBank/DDBJ whole genome shotgun (WGS) entry which is preliminary data.</text>
</comment>
<sequence>MNADQAMAEAISTTVDSMVVCAQVNQAMLVQADAVEAALLAGGAPDAPETLAAFAAFGAAWQLLALLQNDFADELHDGDSGSAPPPNNLVGIALDREADPLACSPTYRSKLAAISNYWRPLSDFTGEIGASQKEDNFSTGEHGPNHYSATVDLGQRLEQYAAAY</sequence>
<keyword evidence="2" id="KW-1185">Reference proteome</keyword>
<name>A0ABP9JQV9_9MICO</name>
<protein>
    <submittedName>
        <fullName evidence="1">Uncharacterized protein</fullName>
    </submittedName>
</protein>